<dbReference type="InterPro" id="IPR040108">
    <property type="entry name" value="Laa1/Sip1/HEATR5"/>
</dbReference>
<proteinExistence type="inferred from homology"/>
<dbReference type="Pfam" id="PF25468">
    <property type="entry name" value="HEAT_HEATR5A"/>
    <property type="match status" value="1"/>
</dbReference>
<dbReference type="Proteomes" id="UP000095283">
    <property type="component" value="Unplaced"/>
</dbReference>
<dbReference type="GO" id="GO:0005829">
    <property type="term" value="C:cytosol"/>
    <property type="evidence" value="ECO:0007669"/>
    <property type="project" value="GOC"/>
</dbReference>
<dbReference type="InterPro" id="IPR011989">
    <property type="entry name" value="ARM-like"/>
</dbReference>
<dbReference type="GO" id="GO:0006897">
    <property type="term" value="P:endocytosis"/>
    <property type="evidence" value="ECO:0007669"/>
    <property type="project" value="TreeGrafter"/>
</dbReference>
<evidence type="ECO:0000313" key="2">
    <source>
        <dbReference type="Proteomes" id="UP000095283"/>
    </source>
</evidence>
<dbReference type="GO" id="GO:0016020">
    <property type="term" value="C:membrane"/>
    <property type="evidence" value="ECO:0007669"/>
    <property type="project" value="TreeGrafter"/>
</dbReference>
<organism evidence="2 3">
    <name type="scientific">Heterorhabditis bacteriophora</name>
    <name type="common">Entomopathogenic nematode worm</name>
    <dbReference type="NCBI Taxonomy" id="37862"/>
    <lineage>
        <taxon>Eukaryota</taxon>
        <taxon>Metazoa</taxon>
        <taxon>Ecdysozoa</taxon>
        <taxon>Nematoda</taxon>
        <taxon>Chromadorea</taxon>
        <taxon>Rhabditida</taxon>
        <taxon>Rhabditina</taxon>
        <taxon>Rhabditomorpha</taxon>
        <taxon>Strongyloidea</taxon>
        <taxon>Heterorhabditidae</taxon>
        <taxon>Heterorhabditis</taxon>
    </lineage>
</organism>
<evidence type="ECO:0000256" key="1">
    <source>
        <dbReference type="ARBA" id="ARBA00008304"/>
    </source>
</evidence>
<dbReference type="InterPro" id="IPR016024">
    <property type="entry name" value="ARM-type_fold"/>
</dbReference>
<keyword evidence="2" id="KW-1185">Reference proteome</keyword>
<dbReference type="GO" id="GO:0042147">
    <property type="term" value="P:retrograde transport, endosome to Golgi"/>
    <property type="evidence" value="ECO:0007669"/>
    <property type="project" value="TreeGrafter"/>
</dbReference>
<dbReference type="Pfam" id="PF20210">
    <property type="entry name" value="Laa1_Sip1_HTR5"/>
    <property type="match status" value="1"/>
</dbReference>
<dbReference type="Gene3D" id="1.25.10.10">
    <property type="entry name" value="Leucine-rich Repeat Variant"/>
    <property type="match status" value="2"/>
</dbReference>
<dbReference type="WBParaSite" id="Hba_21372">
    <property type="protein sequence ID" value="Hba_21372"/>
    <property type="gene ID" value="Hba_21372"/>
</dbReference>
<accession>A0A1I7XVG7</accession>
<comment type="similarity">
    <text evidence="1">Belongs to the HEATR5 family.</text>
</comment>
<name>A0A1I7XVG7_HETBA</name>
<dbReference type="PANTHER" id="PTHR21663:SF0">
    <property type="entry name" value="HEAT REPEAT-CONTAINING PROTEIN 5B"/>
    <property type="match status" value="1"/>
</dbReference>
<dbReference type="GO" id="GO:0005794">
    <property type="term" value="C:Golgi apparatus"/>
    <property type="evidence" value="ECO:0007669"/>
    <property type="project" value="TreeGrafter"/>
</dbReference>
<evidence type="ECO:0000313" key="3">
    <source>
        <dbReference type="WBParaSite" id="Hba_21372"/>
    </source>
</evidence>
<protein>
    <submittedName>
        <fullName evidence="3">HEAT repeat-containing protein 5B</fullName>
    </submittedName>
</protein>
<sequence>MNETHSLLLNEDALGACPDAKKPIFIYEWLRYLDRILPITHKADLKSVQSKLQQQLEGCLTSINGPPTRQLLARCIAKVFTVGDSYSLFGTISMCNDTLKCKDDSPSQLPAKLAALTCLAALYENVGRLVGRTYEDSFTIMAKWLKSAESQGRAEIILTLTSMVTGLGSAGANIHKDLYKIARTFMSDRVMSVRIATIQCITALVPLYPPLYTTELEGTCTLCVKALDGSNYETRLAVANLFASLLSVALQPPVRMNMDDLAIKRQVIGMGGVGGFLKSSFGSTATVGGQKDVRVGVAMGYVSFIQELGAAWLERNLSTVCRHFLDIAAKCGGMAYTNSALQTSEAVFLRRCVSYIFRSTVGSMLSENAQIAACKYLGTLLAEAVNSFGGHYSIENGDDRMLGSEAYSSVQTVVVAVLELSALVRQIGTAVTPLFVEASGIMEPVFACLLHPILSARVATAWCLRCVTLAVPSQLTPLIDRCISRLEHMKACSDAISGYSLALAALISAAADCKLGLPHAKPKQVLICAEDMLKTATQQSRLAAAKINAGFILLNALASLGDAFSWQCSLEQRSGALSVMCAVAAHHELLDDETLKAMILPVECALIMSAQVGALVRSYGIRMRFLISVIRVRLYNLLMLLPVRSYDHIFAPLLRELVAEATLSDDQHSTSITSLASSMCSGAEHTLFTPWSGITDQAMVEDQLHAQSLKVGAPENDFTCLISGSAREIHDLWPDPEIPQLACLNTAIQVYGRIFALVPDKQKLQITEHFSDVIKNCKQVQRQQSIHLNVLCAMTLSFRSLCDLRGPRLGNEPLRKVSIALIEAGLESSNAVVRAVAAETMGRLSQAVGDPQFVALRAQFCFDKLKAIRDVRRGGYALTLGCVHRHVGSLGSGQHLHTGVSILLALALDQKSPLVQAWALIALSLIADSGGGMFRGYVELALSDCLTLLLNTHAANVELSALMTCVGPELSCPGTIEGVRGSLLAACAVQLAHPDPLVKAEAIAGLQQMHLYAPRYVHLNYLVTDIVVLFIVREHAQVLVPQGIVDEGKKLPLPDTGLEGALFGMLDVETNPQLRAHIQETIISLLHATCGEHLNQWLSLCKDILATSTDCIKSTLVIDEKNENEGDEDEGGDDDVTLQGVQSISDKGKVQPHWPTRVFATEVVQRLMSVCDTERAHLDLVLAKELQMSSENVVRNISVNIGGRADYLVLHLSDLVRMSFMGATSDNTELRLAGLNSLQVGAALRPAFTEDTPSHVTAAACQVCSTWIGSGVARDLNDLRRVHQACKEYYRSSWPSVLLASAIWLKNTNFQLPNNNNEAIVTFLRSFYHYLNLFKYNYCLLQIPETWPDVRPESRFHLMIGISVEALCSRTIYADDTMIQTCVRSISSILDCDWCKLHLMSDVQVPIELCNVLHRLILTRDNLTTQQLCVDCAHAIITAAKYSMRVNSSVEKNNESTSTNCAKMFFVGQEGSPDGVDRGSTLTYSLMELCLCLMVRQMKCRSLAPMHFRRVGRLPAESTTLIINGIQLLVQIPSLCSPQGRMIILPVVLYLVIGFIRESARIDENSVVPDLPPGHLTLVASTALQALRNLASEPPNDSSLPDWETTMQSAFYSILLLCNADIKMDECVLMLSCIVLVSVAPRSVVFGHRESFHRLIRLIKSQLSSPHNQVVSKTLQSICSLFVRRDICAPFVKHLGGPVFDVIRLLVTGDNVDEKVKKITDDRLQVVQDAIKALEVLVTTADEKRRPSLVSLIIQSLCRLICATNADEWRQLSSASRCLHEFAIGRLNMVAPGWPKEFKNVLSSHPYLKARLEGALMVQSNRQMQAQQAAKAKKTAESKVSTTQQPAIKLTMDFTPFRNS</sequence>
<dbReference type="GO" id="GO:0008104">
    <property type="term" value="P:intracellular protein localization"/>
    <property type="evidence" value="ECO:0007669"/>
    <property type="project" value="TreeGrafter"/>
</dbReference>
<dbReference type="PANTHER" id="PTHR21663">
    <property type="entry name" value="HYPOTHETICAL HEAT DOMAIN-CONTAINING"/>
    <property type="match status" value="1"/>
</dbReference>
<dbReference type="GO" id="GO:0030139">
    <property type="term" value="C:endocytic vesicle"/>
    <property type="evidence" value="ECO:0007669"/>
    <property type="project" value="TreeGrafter"/>
</dbReference>
<reference evidence="3" key="1">
    <citation type="submission" date="2016-11" db="UniProtKB">
        <authorList>
            <consortium name="WormBaseParasite"/>
        </authorList>
    </citation>
    <scope>IDENTIFICATION</scope>
</reference>
<dbReference type="SUPFAM" id="SSF48371">
    <property type="entry name" value="ARM repeat"/>
    <property type="match status" value="2"/>
</dbReference>
<dbReference type="InterPro" id="IPR046837">
    <property type="entry name" value="Laa1/Sip1/HEATR5-like_HEAT"/>
</dbReference>